<dbReference type="Proteomes" id="UP001281761">
    <property type="component" value="Unassembled WGS sequence"/>
</dbReference>
<dbReference type="EMBL" id="JARBJD010000014">
    <property type="protein sequence ID" value="KAK2961729.1"/>
    <property type="molecule type" value="Genomic_DNA"/>
</dbReference>
<accession>A0ABQ9YDR3</accession>
<comment type="caution">
    <text evidence="2">The sequence shown here is derived from an EMBL/GenBank/DDBJ whole genome shotgun (WGS) entry which is preliminary data.</text>
</comment>
<reference evidence="2 3" key="1">
    <citation type="journal article" date="2022" name="bioRxiv">
        <title>Genomics of Preaxostyla Flagellates Illuminates Evolutionary Transitions and the Path Towards Mitochondrial Loss.</title>
        <authorList>
            <person name="Novak L.V.F."/>
            <person name="Treitli S.C."/>
            <person name="Pyrih J."/>
            <person name="Halakuc P."/>
            <person name="Pipaliya S.V."/>
            <person name="Vacek V."/>
            <person name="Brzon O."/>
            <person name="Soukal P."/>
            <person name="Eme L."/>
            <person name="Dacks J.B."/>
            <person name="Karnkowska A."/>
            <person name="Elias M."/>
            <person name="Hampl V."/>
        </authorList>
    </citation>
    <scope>NUCLEOTIDE SEQUENCE [LARGE SCALE GENOMIC DNA]</scope>
    <source>
        <strain evidence="2">NAU3</strain>
        <tissue evidence="2">Gut</tissue>
    </source>
</reference>
<protein>
    <submittedName>
        <fullName evidence="2">Uncharacterized protein</fullName>
    </submittedName>
</protein>
<evidence type="ECO:0000313" key="3">
    <source>
        <dbReference type="Proteomes" id="UP001281761"/>
    </source>
</evidence>
<keyword evidence="3" id="KW-1185">Reference proteome</keyword>
<name>A0ABQ9YDR3_9EUKA</name>
<organism evidence="2 3">
    <name type="scientific">Blattamonas nauphoetae</name>
    <dbReference type="NCBI Taxonomy" id="2049346"/>
    <lineage>
        <taxon>Eukaryota</taxon>
        <taxon>Metamonada</taxon>
        <taxon>Preaxostyla</taxon>
        <taxon>Oxymonadida</taxon>
        <taxon>Blattamonas</taxon>
    </lineage>
</organism>
<proteinExistence type="predicted"/>
<sequence>MHSVVLYAPKFSLGPAADDENDPNDPHPVPNPVLANGSSRESDFENDAVVKAEFCGTGLGSLAVIVSEKGFSAFGDGSSEPVDPNPEFWEIELWT</sequence>
<gene>
    <name evidence="2" type="ORF">BLNAU_3166</name>
</gene>
<evidence type="ECO:0000313" key="2">
    <source>
        <dbReference type="EMBL" id="KAK2961729.1"/>
    </source>
</evidence>
<evidence type="ECO:0000256" key="1">
    <source>
        <dbReference type="SAM" id="MobiDB-lite"/>
    </source>
</evidence>
<feature type="region of interest" description="Disordered" evidence="1">
    <location>
        <begin position="13"/>
        <end position="42"/>
    </location>
</feature>